<gene>
    <name evidence="2" type="ORF">BT62DRAFT_1005153</name>
</gene>
<accession>A0A9P7VUE7</accession>
<evidence type="ECO:0000313" key="2">
    <source>
        <dbReference type="EMBL" id="KAG7446772.1"/>
    </source>
</evidence>
<comment type="caution">
    <text evidence="2">The sequence shown here is derived from an EMBL/GenBank/DDBJ whole genome shotgun (WGS) entry which is preliminary data.</text>
</comment>
<protein>
    <submittedName>
        <fullName evidence="2">Uncharacterized protein</fullName>
    </submittedName>
</protein>
<sequence>MPSSIYNLPHPGPSPACPLPSLPSYEDDISIYSQESFREEEYDDDVSIYSQDSDDCEWVLEMDPLDSFSEVAPPAADMRDGSFESSDDDDSAPATPTSAQQQESESESEGNKPVTGVVVEKRPTSLKTLKAKLLRRMRSTLECSCSTLSMKLNACMWMGADLGLAAQGGFGVVQPFPFERSSQVGCSGLSLRFEYIVPADIRDLNYLFCFFIAFYYDCWKAREHSHNERNDVAPRRVIHDLAVMLCSIEDLDVFASARMRVLLLKPP</sequence>
<organism evidence="2 3">
    <name type="scientific">Guyanagaster necrorhizus</name>
    <dbReference type="NCBI Taxonomy" id="856835"/>
    <lineage>
        <taxon>Eukaryota</taxon>
        <taxon>Fungi</taxon>
        <taxon>Dikarya</taxon>
        <taxon>Basidiomycota</taxon>
        <taxon>Agaricomycotina</taxon>
        <taxon>Agaricomycetes</taxon>
        <taxon>Agaricomycetidae</taxon>
        <taxon>Agaricales</taxon>
        <taxon>Marasmiineae</taxon>
        <taxon>Physalacriaceae</taxon>
        <taxon>Guyanagaster</taxon>
    </lineage>
</organism>
<dbReference type="Proteomes" id="UP000812287">
    <property type="component" value="Unassembled WGS sequence"/>
</dbReference>
<dbReference type="GeneID" id="66099399"/>
<dbReference type="AlphaFoldDB" id="A0A9P7VUE7"/>
<evidence type="ECO:0000313" key="3">
    <source>
        <dbReference type="Proteomes" id="UP000812287"/>
    </source>
</evidence>
<dbReference type="OrthoDB" id="3048407at2759"/>
<feature type="compositionally biased region" description="Low complexity" evidence="1">
    <location>
        <begin position="92"/>
        <end position="103"/>
    </location>
</feature>
<keyword evidence="3" id="KW-1185">Reference proteome</keyword>
<name>A0A9P7VUE7_9AGAR</name>
<dbReference type="RefSeq" id="XP_043040272.1">
    <property type="nucleotide sequence ID" value="XM_043177112.1"/>
</dbReference>
<feature type="region of interest" description="Disordered" evidence="1">
    <location>
        <begin position="1"/>
        <end position="26"/>
    </location>
</feature>
<evidence type="ECO:0000256" key="1">
    <source>
        <dbReference type="SAM" id="MobiDB-lite"/>
    </source>
</evidence>
<feature type="compositionally biased region" description="Pro residues" evidence="1">
    <location>
        <begin position="10"/>
        <end position="21"/>
    </location>
</feature>
<reference evidence="2" key="1">
    <citation type="submission" date="2020-11" db="EMBL/GenBank/DDBJ databases">
        <title>Adaptations for nitrogen fixation in a non-lichenized fungal sporocarp promotes dispersal by wood-feeding termites.</title>
        <authorList>
            <consortium name="DOE Joint Genome Institute"/>
            <person name="Koch R.A."/>
            <person name="Yoon G."/>
            <person name="Arayal U."/>
            <person name="Lail K."/>
            <person name="Amirebrahimi M."/>
            <person name="Labutti K."/>
            <person name="Lipzen A."/>
            <person name="Riley R."/>
            <person name="Barry K."/>
            <person name="Henrissat B."/>
            <person name="Grigoriev I.V."/>
            <person name="Herr J.R."/>
            <person name="Aime M.C."/>
        </authorList>
    </citation>
    <scope>NUCLEOTIDE SEQUENCE</scope>
    <source>
        <strain evidence="2">MCA 3950</strain>
    </source>
</reference>
<feature type="region of interest" description="Disordered" evidence="1">
    <location>
        <begin position="67"/>
        <end position="117"/>
    </location>
</feature>
<dbReference type="EMBL" id="MU250533">
    <property type="protein sequence ID" value="KAG7446772.1"/>
    <property type="molecule type" value="Genomic_DNA"/>
</dbReference>
<proteinExistence type="predicted"/>